<comment type="similarity">
    <text evidence="2">Belongs to the SNF7 family.</text>
</comment>
<evidence type="ECO:0000256" key="4">
    <source>
        <dbReference type="ARBA" id="ARBA00022753"/>
    </source>
</evidence>
<proteinExistence type="inferred from homology"/>
<dbReference type="InterPro" id="IPR005024">
    <property type="entry name" value="Snf7_fam"/>
</dbReference>
<dbReference type="Pfam" id="PF03357">
    <property type="entry name" value="Snf7"/>
    <property type="match status" value="1"/>
</dbReference>
<dbReference type="GO" id="GO:0015031">
    <property type="term" value="P:protein transport"/>
    <property type="evidence" value="ECO:0007669"/>
    <property type="project" value="UniProtKB-KW"/>
</dbReference>
<dbReference type="GO" id="GO:0032511">
    <property type="term" value="P:late endosome to vacuole transport via multivesicular body sorting pathway"/>
    <property type="evidence" value="ECO:0007669"/>
    <property type="project" value="TreeGrafter"/>
</dbReference>
<dbReference type="PANTHER" id="PTHR22761:SF5">
    <property type="entry name" value="CHARGED MULTIVESICULAR BODY PROTEIN 6"/>
    <property type="match status" value="1"/>
</dbReference>
<dbReference type="AlphaFoldDB" id="A0A3Q3K0Z3"/>
<reference evidence="8" key="1">
    <citation type="submission" date="2025-08" db="UniProtKB">
        <authorList>
            <consortium name="Ensembl"/>
        </authorList>
    </citation>
    <scope>IDENTIFICATION</scope>
</reference>
<sequence length="224" mass="25957">MGNLFGKKKQTRVTEHDKAILQLKQQRDKLRQYQKRLNLHLDKERLLAKQLLKEGKKDKALLLLKKKRYQDQLLDKTENQISNLERMVQDLEFAQIERKVIDGLKVGNECLKKMHEVMSVEEVERIMDETQDAIEYQRQIDEMLTGSLSQEDEDAVLAELEAITQADVELPEVPSDELPEAPEARKEKPGFFSLMFVLNSPQAPMKGAQQPLCLVLISLQLYDK</sequence>
<accession>A0A3Q3K0Z3</accession>
<dbReference type="GO" id="GO:0005771">
    <property type="term" value="C:multivesicular body"/>
    <property type="evidence" value="ECO:0007669"/>
    <property type="project" value="TreeGrafter"/>
</dbReference>
<comment type="subcellular location">
    <subcellularLocation>
        <location evidence="1">Endosome membrane</location>
    </subcellularLocation>
</comment>
<keyword evidence="5" id="KW-0653">Protein transport</keyword>
<keyword evidence="7" id="KW-0175">Coiled coil</keyword>
<keyword evidence="4" id="KW-0967">Endosome</keyword>
<dbReference type="STRING" id="43700.ENSMALP00000027034"/>
<evidence type="ECO:0000256" key="2">
    <source>
        <dbReference type="ARBA" id="ARBA00006190"/>
    </source>
</evidence>
<feature type="coiled-coil region" evidence="7">
    <location>
        <begin position="16"/>
        <end position="43"/>
    </location>
</feature>
<dbReference type="Ensembl" id="ENSMALT00000027536.1">
    <property type="protein sequence ID" value="ENSMALP00000027034.1"/>
    <property type="gene ID" value="ENSMALG00000018761.1"/>
</dbReference>
<name>A0A3Q3K0Z3_MONAL</name>
<organism evidence="8 9">
    <name type="scientific">Monopterus albus</name>
    <name type="common">Swamp eel</name>
    <dbReference type="NCBI Taxonomy" id="43700"/>
    <lineage>
        <taxon>Eukaryota</taxon>
        <taxon>Metazoa</taxon>
        <taxon>Chordata</taxon>
        <taxon>Craniata</taxon>
        <taxon>Vertebrata</taxon>
        <taxon>Euteleostomi</taxon>
        <taxon>Actinopterygii</taxon>
        <taxon>Neopterygii</taxon>
        <taxon>Teleostei</taxon>
        <taxon>Neoteleostei</taxon>
        <taxon>Acanthomorphata</taxon>
        <taxon>Anabantaria</taxon>
        <taxon>Synbranchiformes</taxon>
        <taxon>Synbranchidae</taxon>
        <taxon>Monopterus</taxon>
    </lineage>
</organism>
<evidence type="ECO:0000256" key="7">
    <source>
        <dbReference type="SAM" id="Coils"/>
    </source>
</evidence>
<evidence type="ECO:0008006" key="10">
    <source>
        <dbReference type="Google" id="ProtNLM"/>
    </source>
</evidence>
<keyword evidence="9" id="KW-1185">Reference proteome</keyword>
<dbReference type="PANTHER" id="PTHR22761">
    <property type="entry name" value="CHARGED MULTIVESICULAR BODY PROTEIN"/>
    <property type="match status" value="1"/>
</dbReference>
<dbReference type="Proteomes" id="UP000261600">
    <property type="component" value="Unplaced"/>
</dbReference>
<reference evidence="8" key="2">
    <citation type="submission" date="2025-09" db="UniProtKB">
        <authorList>
            <consortium name="Ensembl"/>
        </authorList>
    </citation>
    <scope>IDENTIFICATION</scope>
</reference>
<evidence type="ECO:0000256" key="6">
    <source>
        <dbReference type="ARBA" id="ARBA00023136"/>
    </source>
</evidence>
<evidence type="ECO:0000313" key="9">
    <source>
        <dbReference type="Proteomes" id="UP000261600"/>
    </source>
</evidence>
<dbReference type="GO" id="GO:0000815">
    <property type="term" value="C:ESCRT III complex"/>
    <property type="evidence" value="ECO:0007669"/>
    <property type="project" value="TreeGrafter"/>
</dbReference>
<keyword evidence="3" id="KW-0813">Transport</keyword>
<evidence type="ECO:0000256" key="1">
    <source>
        <dbReference type="ARBA" id="ARBA00004608"/>
    </source>
</evidence>
<evidence type="ECO:0000256" key="3">
    <source>
        <dbReference type="ARBA" id="ARBA00022448"/>
    </source>
</evidence>
<evidence type="ECO:0000256" key="5">
    <source>
        <dbReference type="ARBA" id="ARBA00022927"/>
    </source>
</evidence>
<keyword evidence="6" id="KW-0472">Membrane</keyword>
<dbReference type="GO" id="GO:0006900">
    <property type="term" value="P:vesicle budding from membrane"/>
    <property type="evidence" value="ECO:0007669"/>
    <property type="project" value="TreeGrafter"/>
</dbReference>
<evidence type="ECO:0000313" key="8">
    <source>
        <dbReference type="Ensembl" id="ENSMALP00000027034.1"/>
    </source>
</evidence>
<dbReference type="Gene3D" id="6.10.140.1230">
    <property type="match status" value="1"/>
</dbReference>
<protein>
    <recommendedName>
        <fullName evidence="10">Charged multivesicular body protein 6a</fullName>
    </recommendedName>
</protein>